<organism evidence="2 3">
    <name type="scientific">Paraburkholderia steynii</name>
    <dbReference type="NCBI Taxonomy" id="1245441"/>
    <lineage>
        <taxon>Bacteria</taxon>
        <taxon>Pseudomonadati</taxon>
        <taxon>Pseudomonadota</taxon>
        <taxon>Betaproteobacteria</taxon>
        <taxon>Burkholderiales</taxon>
        <taxon>Burkholderiaceae</taxon>
        <taxon>Paraburkholderia</taxon>
    </lineage>
</organism>
<evidence type="ECO:0008006" key="4">
    <source>
        <dbReference type="Google" id="ProtNLM"/>
    </source>
</evidence>
<evidence type="ECO:0000313" key="3">
    <source>
        <dbReference type="Proteomes" id="UP000294200"/>
    </source>
</evidence>
<sequence>MKLLVALVLAGLLTACAGSATFSVRPFHDDTTGKMECCEFRAMDWRDIGALTIDASKSADGSIVVHYSANAIGATAPINAQGAVISNVATAAGNTAAAIVKLAP</sequence>
<keyword evidence="1" id="KW-0732">Signal</keyword>
<dbReference type="EMBL" id="MWML01000013">
    <property type="protein sequence ID" value="TCG09388.1"/>
    <property type="molecule type" value="Genomic_DNA"/>
</dbReference>
<feature type="signal peptide" evidence="1">
    <location>
        <begin position="1"/>
        <end position="17"/>
    </location>
</feature>
<accession>A0A4V6N9I4</accession>
<evidence type="ECO:0000256" key="1">
    <source>
        <dbReference type="SAM" id="SignalP"/>
    </source>
</evidence>
<dbReference type="PROSITE" id="PS51257">
    <property type="entry name" value="PROKAR_LIPOPROTEIN"/>
    <property type="match status" value="1"/>
</dbReference>
<gene>
    <name evidence="2" type="ORF">BZM27_06195</name>
</gene>
<dbReference type="AlphaFoldDB" id="A0A4V6N9I4"/>
<feature type="chain" id="PRO_5020429063" description="Lipoprotein" evidence="1">
    <location>
        <begin position="18"/>
        <end position="104"/>
    </location>
</feature>
<proteinExistence type="predicted"/>
<evidence type="ECO:0000313" key="2">
    <source>
        <dbReference type="EMBL" id="TCG09388.1"/>
    </source>
</evidence>
<reference evidence="2 3" key="1">
    <citation type="submission" date="2017-02" db="EMBL/GenBank/DDBJ databases">
        <title>Paraburkholderia sophoroidis sp. nov. and Paraburkholderia steynii sp. nov. rhizobial symbionts of the fynbos legume Hypocalyptus sophoroides.</title>
        <authorList>
            <person name="Steenkamp E.T."/>
            <person name="Beukes C.W."/>
            <person name="Van Zyl E."/>
            <person name="Avontuur J."/>
            <person name="Chan W.Y."/>
            <person name="Hassen A."/>
            <person name="Palmer M."/>
            <person name="Mthombeni L."/>
            <person name="Phalane F."/>
            <person name="Sereme K."/>
            <person name="Venter S.N."/>
        </authorList>
    </citation>
    <scope>NUCLEOTIDE SEQUENCE [LARGE SCALE GENOMIC DNA]</scope>
    <source>
        <strain evidence="2 3">HC1.1ba</strain>
    </source>
</reference>
<protein>
    <recommendedName>
        <fullName evidence="4">Lipoprotein</fullName>
    </recommendedName>
</protein>
<name>A0A4V6N9I4_9BURK</name>
<comment type="caution">
    <text evidence="2">The sequence shown here is derived from an EMBL/GenBank/DDBJ whole genome shotgun (WGS) entry which is preliminary data.</text>
</comment>
<keyword evidence="3" id="KW-1185">Reference proteome</keyword>
<dbReference type="Proteomes" id="UP000294200">
    <property type="component" value="Unassembled WGS sequence"/>
</dbReference>